<keyword evidence="3" id="KW-0408">Iron</keyword>
<evidence type="ECO:0000313" key="6">
    <source>
        <dbReference type="EMBL" id="MCM2373637.1"/>
    </source>
</evidence>
<keyword evidence="1" id="KW-0001">2Fe-2S</keyword>
<keyword evidence="4" id="KW-0411">Iron-sulfur</keyword>
<dbReference type="InterPro" id="IPR006076">
    <property type="entry name" value="FAD-dep_OxRdtase"/>
</dbReference>
<evidence type="ECO:0000256" key="2">
    <source>
        <dbReference type="ARBA" id="ARBA00022723"/>
    </source>
</evidence>
<reference evidence="6 7" key="1">
    <citation type="journal article" date="2022" name="Syst. Appl. Microbiol.">
        <title>Rhodopirellula aestuarii sp. nov., a novel member of the genus Rhodopirellula isolated from brackish sediments collected in the Tagus River estuary, Portugal.</title>
        <authorList>
            <person name="Vitorino I.R."/>
            <person name="Klimek D."/>
            <person name="Calusinska M."/>
            <person name="Lobo-da-Cunha A."/>
            <person name="Vasconcelos V."/>
            <person name="Lage O.M."/>
        </authorList>
    </citation>
    <scope>NUCLEOTIDE SEQUENCE [LARGE SCALE GENOMIC DNA]</scope>
    <source>
        <strain evidence="6 7">ICT_H3.1</strain>
    </source>
</reference>
<feature type="domain" description="Rieske" evidence="5">
    <location>
        <begin position="399"/>
        <end position="482"/>
    </location>
</feature>
<dbReference type="Pfam" id="PF01266">
    <property type="entry name" value="DAO"/>
    <property type="match status" value="1"/>
</dbReference>
<dbReference type="InterPro" id="IPR036922">
    <property type="entry name" value="Rieske_2Fe-2S_sf"/>
</dbReference>
<keyword evidence="2" id="KW-0479">Metal-binding</keyword>
<proteinExistence type="predicted"/>
<evidence type="ECO:0000256" key="3">
    <source>
        <dbReference type="ARBA" id="ARBA00023004"/>
    </source>
</evidence>
<name>A0ABT0U9Z0_9BACT</name>
<dbReference type="RefSeq" id="WP_250931396.1">
    <property type="nucleotide sequence ID" value="NZ_JAMQBK010000063.1"/>
</dbReference>
<evidence type="ECO:0000313" key="7">
    <source>
        <dbReference type="Proteomes" id="UP001202961"/>
    </source>
</evidence>
<evidence type="ECO:0000256" key="4">
    <source>
        <dbReference type="ARBA" id="ARBA00023014"/>
    </source>
</evidence>
<dbReference type="PANTHER" id="PTHR13847:SF281">
    <property type="entry name" value="FAD DEPENDENT OXIDOREDUCTASE DOMAIN-CONTAINING PROTEIN"/>
    <property type="match status" value="1"/>
</dbReference>
<dbReference type="PRINTS" id="PR00420">
    <property type="entry name" value="RNGMNOXGNASE"/>
</dbReference>
<keyword evidence="7" id="KW-1185">Reference proteome</keyword>
<dbReference type="Gene3D" id="3.30.9.10">
    <property type="entry name" value="D-Amino Acid Oxidase, subunit A, domain 2"/>
    <property type="match status" value="1"/>
</dbReference>
<dbReference type="Pfam" id="PF00355">
    <property type="entry name" value="Rieske"/>
    <property type="match status" value="1"/>
</dbReference>
<dbReference type="PROSITE" id="PS51296">
    <property type="entry name" value="RIESKE"/>
    <property type="match status" value="1"/>
</dbReference>
<accession>A0ABT0U9Z0</accession>
<evidence type="ECO:0000256" key="1">
    <source>
        <dbReference type="ARBA" id="ARBA00022714"/>
    </source>
</evidence>
<dbReference type="PANTHER" id="PTHR13847">
    <property type="entry name" value="SARCOSINE DEHYDROGENASE-RELATED"/>
    <property type="match status" value="1"/>
</dbReference>
<evidence type="ECO:0000259" key="5">
    <source>
        <dbReference type="PROSITE" id="PS51296"/>
    </source>
</evidence>
<comment type="caution">
    <text evidence="6">The sequence shown here is derived from an EMBL/GenBank/DDBJ whole genome shotgun (WGS) entry which is preliminary data.</text>
</comment>
<protein>
    <submittedName>
        <fullName evidence="6">FAD-dependent oxidoreductase</fullName>
    </submittedName>
</protein>
<sequence>MRRRSINQQFPLLTGDHQTDVLVIGGGITGLSTALELLSRGVKVTVCEANTIGAGTTGGSSGHLDAHPEQGPSRLIEQLGAEGAKSLTEARLRAIDLIEKRCDESCSFGRVPAYFYTERRENLDAICNSFQDAKKIGLDANWMENVPISRAIVGYQINHMAKIDCLAYVKRLAALVAEYGGRIFEHTMVSGPVEAKPSSLQTSGGTVAFDQVVCAVHCNYTNSQRLYLQTPAYQSYVIAAKVRAALPDALFWDDSDPYHYVRRATADGRTILVGGQDHRTGNGDEPVALRALESWTRERFDVEEIVSQWSAELFEPSDGLPFIGKVAGTENVWIATGLSGIGLTLGTVSASMIADLMEGKQHPLEDHLSPARTPIGSVSTVVAEQLPAAMNFAQRIWPAQSVDVEQLSAGEGTVGKLHDKHTAVCRDQTGCVHKLSPICTHMGGVLRWNPVEQTWDCPVHGGRFAADGKRLYGPPETDLDEA</sequence>
<dbReference type="Gene3D" id="3.50.50.60">
    <property type="entry name" value="FAD/NAD(P)-binding domain"/>
    <property type="match status" value="1"/>
</dbReference>
<organism evidence="6 7">
    <name type="scientific">Aporhodopirellula aestuarii</name>
    <dbReference type="NCBI Taxonomy" id="2950107"/>
    <lineage>
        <taxon>Bacteria</taxon>
        <taxon>Pseudomonadati</taxon>
        <taxon>Planctomycetota</taxon>
        <taxon>Planctomycetia</taxon>
        <taxon>Pirellulales</taxon>
        <taxon>Pirellulaceae</taxon>
        <taxon>Aporhodopirellula</taxon>
    </lineage>
</organism>
<dbReference type="InterPro" id="IPR036188">
    <property type="entry name" value="FAD/NAD-bd_sf"/>
</dbReference>
<dbReference type="Gene3D" id="2.102.10.10">
    <property type="entry name" value="Rieske [2Fe-2S] iron-sulphur domain"/>
    <property type="match status" value="1"/>
</dbReference>
<dbReference type="SUPFAM" id="SSF51905">
    <property type="entry name" value="FAD/NAD(P)-binding domain"/>
    <property type="match status" value="1"/>
</dbReference>
<gene>
    <name evidence="6" type="ORF">NB063_23740</name>
</gene>
<dbReference type="EMBL" id="JAMQBK010000063">
    <property type="protein sequence ID" value="MCM2373637.1"/>
    <property type="molecule type" value="Genomic_DNA"/>
</dbReference>
<dbReference type="Proteomes" id="UP001202961">
    <property type="component" value="Unassembled WGS sequence"/>
</dbReference>
<dbReference type="InterPro" id="IPR017941">
    <property type="entry name" value="Rieske_2Fe-2S"/>
</dbReference>
<dbReference type="SUPFAM" id="SSF50022">
    <property type="entry name" value="ISP domain"/>
    <property type="match status" value="1"/>
</dbReference>